<dbReference type="InterPro" id="IPR001584">
    <property type="entry name" value="Integrase_cat-core"/>
</dbReference>
<dbReference type="InterPro" id="IPR048020">
    <property type="entry name" value="Transpos_IS3"/>
</dbReference>
<evidence type="ECO:0000313" key="3">
    <source>
        <dbReference type="EMBL" id="RIV29780.1"/>
    </source>
</evidence>
<dbReference type="InterPro" id="IPR025948">
    <property type="entry name" value="HTH-like_dom"/>
</dbReference>
<evidence type="ECO:0000313" key="4">
    <source>
        <dbReference type="Proteomes" id="UP000283832"/>
    </source>
</evidence>
<sequence length="298" mass="33767">MNVYPFIEAEKARPDGNVKRSCELLEVSRSAYYQHRAGPSRRERDDVDLTDRITDIHAGSAGTYGAPRVHAELAAQGRRHSRKRIARLMRGAGLCGRMPKRWRTTTVPDPQAAVAADRIRRNFTTSATEVDTRWCGDITYIPTWEGWLYLATVIDIASRRIVGWAAADHLRTDLPAQALSNAIATRRPTGQVIFHSDRGCQYTSAQFARLADRNQMLLSVGGRGQCWDNAVAESFFATIKTELLDRRAWPTRAAARAAIFDWIEGWYNTRRRHSTLDYMSPAEYEETAHFRRPTSKVA</sequence>
<gene>
    <name evidence="3" type="ORF">D2L64_26885</name>
</gene>
<dbReference type="Proteomes" id="UP000283832">
    <property type="component" value="Unassembled WGS sequence"/>
</dbReference>
<dbReference type="NCBIfam" id="NF033516">
    <property type="entry name" value="transpos_IS3"/>
    <property type="match status" value="1"/>
</dbReference>
<comment type="function">
    <text evidence="1">Involved in the transposition of the insertion sequence.</text>
</comment>
<dbReference type="Pfam" id="PF13333">
    <property type="entry name" value="rve_2"/>
    <property type="match status" value="1"/>
</dbReference>
<dbReference type="GO" id="GO:0003676">
    <property type="term" value="F:nucleic acid binding"/>
    <property type="evidence" value="ECO:0007669"/>
    <property type="project" value="InterPro"/>
</dbReference>
<dbReference type="Pfam" id="PF00665">
    <property type="entry name" value="rve"/>
    <property type="match status" value="1"/>
</dbReference>
<dbReference type="PANTHER" id="PTHR46889">
    <property type="entry name" value="TRANSPOSASE INSF FOR INSERTION SEQUENCE IS3B-RELATED"/>
    <property type="match status" value="1"/>
</dbReference>
<keyword evidence="4" id="KW-1185">Reference proteome</keyword>
<dbReference type="SUPFAM" id="SSF53098">
    <property type="entry name" value="Ribonuclease H-like"/>
    <property type="match status" value="1"/>
</dbReference>
<dbReference type="GO" id="GO:0015074">
    <property type="term" value="P:DNA integration"/>
    <property type="evidence" value="ECO:0007669"/>
    <property type="project" value="InterPro"/>
</dbReference>
<dbReference type="PROSITE" id="PS50994">
    <property type="entry name" value="INTEGRASE"/>
    <property type="match status" value="1"/>
</dbReference>
<dbReference type="AlphaFoldDB" id="A0A418MMD2"/>
<accession>A0A418MMD2</accession>
<dbReference type="InterPro" id="IPR012337">
    <property type="entry name" value="RNaseH-like_sf"/>
</dbReference>
<dbReference type="Pfam" id="PF13276">
    <property type="entry name" value="HTH_21"/>
    <property type="match status" value="1"/>
</dbReference>
<dbReference type="RefSeq" id="WP_119579992.1">
    <property type="nucleotide sequence ID" value="NZ_QXEC01000060.1"/>
</dbReference>
<proteinExistence type="predicted"/>
<dbReference type="InterPro" id="IPR050900">
    <property type="entry name" value="Transposase_IS3/IS150/IS904"/>
</dbReference>
<name>A0A418MMD2_9ACTN</name>
<comment type="caution">
    <text evidence="3">The sequence shown here is derived from an EMBL/GenBank/DDBJ whole genome shotgun (WGS) entry which is preliminary data.</text>
</comment>
<dbReference type="EMBL" id="QXEC01000060">
    <property type="protein sequence ID" value="RIV29780.1"/>
    <property type="molecule type" value="Genomic_DNA"/>
</dbReference>
<feature type="domain" description="Integrase catalytic" evidence="2">
    <location>
        <begin position="125"/>
        <end position="289"/>
    </location>
</feature>
<dbReference type="InterPro" id="IPR036397">
    <property type="entry name" value="RNaseH_sf"/>
</dbReference>
<protein>
    <submittedName>
        <fullName evidence="3">IS3 family transposase</fullName>
    </submittedName>
</protein>
<evidence type="ECO:0000256" key="1">
    <source>
        <dbReference type="ARBA" id="ARBA00002286"/>
    </source>
</evidence>
<dbReference type="OrthoDB" id="3215922at2"/>
<dbReference type="PANTHER" id="PTHR46889:SF4">
    <property type="entry name" value="TRANSPOSASE INSO FOR INSERTION SEQUENCE ELEMENT IS911B-RELATED"/>
    <property type="match status" value="1"/>
</dbReference>
<organism evidence="3 4">
    <name type="scientific">Micromonospora radicis</name>
    <dbReference type="NCBI Taxonomy" id="1894971"/>
    <lineage>
        <taxon>Bacteria</taxon>
        <taxon>Bacillati</taxon>
        <taxon>Actinomycetota</taxon>
        <taxon>Actinomycetes</taxon>
        <taxon>Micromonosporales</taxon>
        <taxon>Micromonosporaceae</taxon>
        <taxon>Micromonospora</taxon>
    </lineage>
</organism>
<dbReference type="Gene3D" id="3.30.420.10">
    <property type="entry name" value="Ribonuclease H-like superfamily/Ribonuclease H"/>
    <property type="match status" value="1"/>
</dbReference>
<reference evidence="3 4" key="1">
    <citation type="submission" date="2018-08" db="EMBL/GenBank/DDBJ databases">
        <title>Jishengella sp. nov., isolated from a root of Azadirachta indica A. Juss. var. siamensis Valenton.</title>
        <authorList>
            <person name="Kuncharoen N."/>
            <person name="Tanasupawat S."/>
            <person name="Kudo T."/>
            <person name="Ohkuma M."/>
        </authorList>
    </citation>
    <scope>NUCLEOTIDE SEQUENCE [LARGE SCALE GENOMIC DNA]</scope>
    <source>
        <strain evidence="3 4">AZ1-13</strain>
    </source>
</reference>
<evidence type="ECO:0000259" key="2">
    <source>
        <dbReference type="PROSITE" id="PS50994"/>
    </source>
</evidence>